<dbReference type="SUPFAM" id="SSF53448">
    <property type="entry name" value="Nucleotide-diphospho-sugar transferases"/>
    <property type="match status" value="1"/>
</dbReference>
<dbReference type="EMBL" id="MQUB01000001">
    <property type="protein sequence ID" value="PQB03885.1"/>
    <property type="molecule type" value="Genomic_DNA"/>
</dbReference>
<dbReference type="OrthoDB" id="1116632at2"/>
<evidence type="ECO:0000313" key="3">
    <source>
        <dbReference type="Proteomes" id="UP000239800"/>
    </source>
</evidence>
<comment type="caution">
    <text evidence="2">The sequence shown here is derived from an EMBL/GenBank/DDBJ whole genome shotgun (WGS) entry which is preliminary data.</text>
</comment>
<dbReference type="CDD" id="cd00761">
    <property type="entry name" value="Glyco_tranf_GTA_type"/>
    <property type="match status" value="1"/>
</dbReference>
<dbReference type="Gene3D" id="3.90.550.10">
    <property type="entry name" value="Spore Coat Polysaccharide Biosynthesis Protein SpsA, Chain A"/>
    <property type="match status" value="1"/>
</dbReference>
<evidence type="ECO:0000313" key="2">
    <source>
        <dbReference type="EMBL" id="PQB03885.1"/>
    </source>
</evidence>
<dbReference type="RefSeq" id="WP_104811807.1">
    <property type="nucleotide sequence ID" value="NZ_MQUB01000001.1"/>
</dbReference>
<name>A0A2S7KMM5_9FLAO</name>
<proteinExistence type="predicted"/>
<dbReference type="InterPro" id="IPR029044">
    <property type="entry name" value="Nucleotide-diphossugar_trans"/>
</dbReference>
<dbReference type="Pfam" id="PF00535">
    <property type="entry name" value="Glycos_transf_2"/>
    <property type="match status" value="1"/>
</dbReference>
<organism evidence="2 3">
    <name type="scientific">Aureitalea marina</name>
    <dbReference type="NCBI Taxonomy" id="930804"/>
    <lineage>
        <taxon>Bacteria</taxon>
        <taxon>Pseudomonadati</taxon>
        <taxon>Bacteroidota</taxon>
        <taxon>Flavobacteriia</taxon>
        <taxon>Flavobacteriales</taxon>
        <taxon>Flavobacteriaceae</taxon>
        <taxon>Aureitalea</taxon>
    </lineage>
</organism>
<dbReference type="InterPro" id="IPR001173">
    <property type="entry name" value="Glyco_trans_2-like"/>
</dbReference>
<dbReference type="Proteomes" id="UP000239800">
    <property type="component" value="Unassembled WGS sequence"/>
</dbReference>
<keyword evidence="3" id="KW-1185">Reference proteome</keyword>
<evidence type="ECO:0000259" key="1">
    <source>
        <dbReference type="Pfam" id="PF00535"/>
    </source>
</evidence>
<accession>A0A2S7KMM5</accession>
<gene>
    <name evidence="2" type="ORF">BST85_02410</name>
</gene>
<dbReference type="AlphaFoldDB" id="A0A2S7KMM5"/>
<feature type="domain" description="Glycosyltransferase 2-like" evidence="1">
    <location>
        <begin position="38"/>
        <end position="133"/>
    </location>
</feature>
<sequence>MRLGENPHKDKKIDSGYYHRVIIPVHVPELEGYYENGLKVTRICLNSLIKTIHSGACITVVDNGSCQEVKDYLLTLFQDGKLDQLILNSVNQGKIDAVIPVARTSAEQLITISDGDVLFMDGWIQEVETVFLSFPEAGMVSPVPHGTTAYNYTVNTLFDGMFKGRLKYQQLCDQEDMMRFARSIGKEDSMYKDRGKLHQQLTVIRSGHSAVVGCGHFVSTIRKEVFDHSPKERSQMAYASIADRTYIDIPVEHAMYWRLATVKNCAYHMGNHPEPWMEELFDDLSGNRSELIQVPSGKRWNVPLEIKRIMVRLLYDNRLMRPLVNKRLGYKSDWS</sequence>
<reference evidence="2 3" key="1">
    <citation type="submission" date="2016-11" db="EMBL/GenBank/DDBJ databases">
        <title>Trade-off between light-utilization and light-protection in marine flavobacteria.</title>
        <authorList>
            <person name="Kumagai Y."/>
        </authorList>
    </citation>
    <scope>NUCLEOTIDE SEQUENCE [LARGE SCALE GENOMIC DNA]</scope>
    <source>
        <strain evidence="2 3">NBRC 107741</strain>
    </source>
</reference>
<protein>
    <recommendedName>
        <fullName evidence="1">Glycosyltransferase 2-like domain-containing protein</fullName>
    </recommendedName>
</protein>